<proteinExistence type="predicted"/>
<evidence type="ECO:0000313" key="1">
    <source>
        <dbReference type="EMBL" id="EOB15481.1"/>
    </source>
</evidence>
<reference evidence="1 2" key="1">
    <citation type="journal article" date="2013" name="BMC Genomics">
        <title>Comparative genomics of parasitic silkworm microsporidia reveal an association between genome expansion and host adaptation.</title>
        <authorList>
            <person name="Pan G."/>
            <person name="Xu J."/>
            <person name="Li T."/>
            <person name="Xia Q."/>
            <person name="Liu S.L."/>
            <person name="Zhang G."/>
            <person name="Li S."/>
            <person name="Li C."/>
            <person name="Liu H."/>
            <person name="Yang L."/>
            <person name="Liu T."/>
            <person name="Zhang X."/>
            <person name="Wu Z."/>
            <person name="Fan W."/>
            <person name="Dang X."/>
            <person name="Xiang H."/>
            <person name="Tao M."/>
            <person name="Li Y."/>
            <person name="Hu J."/>
            <person name="Li Z."/>
            <person name="Lin L."/>
            <person name="Luo J."/>
            <person name="Geng L."/>
            <person name="Wang L."/>
            <person name="Long M."/>
            <person name="Wan Y."/>
            <person name="He N."/>
            <person name="Zhang Z."/>
            <person name="Lu C."/>
            <person name="Keeling P.J."/>
            <person name="Wang J."/>
            <person name="Xiang Z."/>
            <person name="Zhou Z."/>
        </authorList>
    </citation>
    <scope>NUCLEOTIDE SEQUENCE [LARGE SCALE GENOMIC DNA]</scope>
    <source>
        <strain evidence="2">CQ1 / CVCC 102059</strain>
    </source>
</reference>
<evidence type="ECO:0000313" key="2">
    <source>
        <dbReference type="Proteomes" id="UP000016927"/>
    </source>
</evidence>
<accession>R0KX66</accession>
<gene>
    <name evidence="1" type="ORF">NBO_3g0032</name>
</gene>
<dbReference type="VEuPathDB" id="MicrosporidiaDB:NBO_3g0032"/>
<dbReference type="AlphaFoldDB" id="R0KX66"/>
<dbReference type="Proteomes" id="UP000016927">
    <property type="component" value="Unassembled WGS sequence"/>
</dbReference>
<sequence>MDSKKSFTCSSDTLTSTCCNCKTQLDELIKKRKSKRTYFYVLSDTNFNLICESEKSYDETKNEIYLTGHLFRREKGQIAFLISNYFFVEFEDELNFKISNIEINQNDKLSIDLMRLTSVYFYDFKCVCSKEDVLLFLIINILNLTDKKILLMTSDPVYAFRCCKNILKNSKNKKISFCPFKEETGICIRDYNEMINKKKDIRFDFTFNLTIDNLLDYKYTEPEQNQQPAIILRTTNNRLITNTIYISQTAYPNYPVNTFPNYESVQILFLEFREFYKGKIEPERLLDSLLYLYKSIENIMQGEKEEQYAGFIRNNFKGKLI</sequence>
<dbReference type="HOGENOM" id="CLU_866257_0_0_1"/>
<dbReference type="EMBL" id="KB908911">
    <property type="protein sequence ID" value="EOB15481.1"/>
    <property type="molecule type" value="Genomic_DNA"/>
</dbReference>
<keyword evidence="2" id="KW-1185">Reference proteome</keyword>
<name>R0KX66_NOSB1</name>
<dbReference type="OrthoDB" id="2199341at2759"/>
<organism evidence="1 2">
    <name type="scientific">Nosema bombycis (strain CQ1 / CVCC 102059)</name>
    <name type="common">Microsporidian parasite</name>
    <name type="synonym">Pebrine of silkworm</name>
    <dbReference type="NCBI Taxonomy" id="578461"/>
    <lineage>
        <taxon>Eukaryota</taxon>
        <taxon>Fungi</taxon>
        <taxon>Fungi incertae sedis</taxon>
        <taxon>Microsporidia</taxon>
        <taxon>Nosematidae</taxon>
        <taxon>Nosema</taxon>
    </lineage>
</organism>
<protein>
    <submittedName>
        <fullName evidence="1">Uncharacterized protein</fullName>
    </submittedName>
</protein>